<dbReference type="PROSITE" id="PS50837">
    <property type="entry name" value="NACHT"/>
    <property type="match status" value="1"/>
</dbReference>
<keyword evidence="1" id="KW-0677">Repeat</keyword>
<keyword evidence="4" id="KW-1185">Reference proteome</keyword>
<dbReference type="PANTHER" id="PTHR10039:SF17">
    <property type="entry name" value="FUNGAL STAND N-TERMINAL GOODBYE DOMAIN-CONTAINING PROTEIN-RELATED"/>
    <property type="match status" value="1"/>
</dbReference>
<dbReference type="EMBL" id="JACAZH010000003">
    <property type="protein sequence ID" value="KAF7372987.1"/>
    <property type="molecule type" value="Genomic_DNA"/>
</dbReference>
<dbReference type="InterPro" id="IPR007111">
    <property type="entry name" value="NACHT_NTPase"/>
</dbReference>
<evidence type="ECO:0000313" key="3">
    <source>
        <dbReference type="EMBL" id="KAF7372987.1"/>
    </source>
</evidence>
<feature type="domain" description="NACHT" evidence="2">
    <location>
        <begin position="110"/>
        <end position="255"/>
    </location>
</feature>
<comment type="caution">
    <text evidence="3">The sequence shown here is derived from an EMBL/GenBank/DDBJ whole genome shotgun (WGS) entry which is preliminary data.</text>
</comment>
<name>A0A8H7DH53_9AGAR</name>
<gene>
    <name evidence="3" type="ORF">MSAN_00506000</name>
</gene>
<proteinExistence type="predicted"/>
<dbReference type="Pfam" id="PF24883">
    <property type="entry name" value="NPHP3_N"/>
    <property type="match status" value="1"/>
</dbReference>
<accession>A0A8H7DH53</accession>
<dbReference type="Proteomes" id="UP000623467">
    <property type="component" value="Unassembled WGS sequence"/>
</dbReference>
<dbReference type="PANTHER" id="PTHR10039">
    <property type="entry name" value="AMELOGENIN"/>
    <property type="match status" value="1"/>
</dbReference>
<dbReference type="AlphaFoldDB" id="A0A8H7DH53"/>
<dbReference type="OrthoDB" id="5967843at2759"/>
<dbReference type="InterPro" id="IPR027417">
    <property type="entry name" value="P-loop_NTPase"/>
</dbReference>
<dbReference type="InterPro" id="IPR056884">
    <property type="entry name" value="NPHP3-like_N"/>
</dbReference>
<evidence type="ECO:0000313" key="4">
    <source>
        <dbReference type="Proteomes" id="UP000623467"/>
    </source>
</evidence>
<organism evidence="3 4">
    <name type="scientific">Mycena sanguinolenta</name>
    <dbReference type="NCBI Taxonomy" id="230812"/>
    <lineage>
        <taxon>Eukaryota</taxon>
        <taxon>Fungi</taxon>
        <taxon>Dikarya</taxon>
        <taxon>Basidiomycota</taxon>
        <taxon>Agaricomycotina</taxon>
        <taxon>Agaricomycetes</taxon>
        <taxon>Agaricomycetidae</taxon>
        <taxon>Agaricales</taxon>
        <taxon>Marasmiineae</taxon>
        <taxon>Mycenaceae</taxon>
        <taxon>Mycena</taxon>
    </lineage>
</organism>
<protein>
    <submittedName>
        <fullName evidence="3">Putative nwd2 protein</fullName>
    </submittedName>
</protein>
<evidence type="ECO:0000259" key="2">
    <source>
        <dbReference type="PROSITE" id="PS50837"/>
    </source>
</evidence>
<dbReference type="SUPFAM" id="SSF52540">
    <property type="entry name" value="P-loop containing nucleoside triphosphate hydrolases"/>
    <property type="match status" value="1"/>
</dbReference>
<dbReference type="Gene3D" id="3.40.50.300">
    <property type="entry name" value="P-loop containing nucleotide triphosphate hydrolases"/>
    <property type="match status" value="1"/>
</dbReference>
<reference evidence="3" key="1">
    <citation type="submission" date="2020-05" db="EMBL/GenBank/DDBJ databases">
        <title>Mycena genomes resolve the evolution of fungal bioluminescence.</title>
        <authorList>
            <person name="Tsai I.J."/>
        </authorList>
    </citation>
    <scope>NUCLEOTIDE SEQUENCE</scope>
    <source>
        <strain evidence="3">160909Yilan</strain>
    </source>
</reference>
<evidence type="ECO:0000256" key="1">
    <source>
        <dbReference type="ARBA" id="ARBA00022737"/>
    </source>
</evidence>
<sequence>MLRGVHTMNNYINGGRGGAGGGGYGSGTGGAGGQGMGPSLNFDIQSSGNITVNNMQQRERGIDILHHAVALEAIHNSAESYPQPRCHPETRTKMLEDLRKWVLGTHTKRTILWLYGPAGAGKSAIMQTLAGQLKDAGIFGGSFFFRRGHATRGNAKTLFATIAYQLALSVASLRIPISQIVESDPSIVALSIEEQMRNLISEPCHSNRIRNPVVVLIDGLDECEGQNIQVEILRIIRQSSPQDSNFLHFIIASRPEPHIHETFDSPFYSGHCRSVNVEQSFADVHKYLRDEFSRIHREHSTMARIPLPWPSSDELQQLVWNSSGHFIYAATIIKFIDDKSHRPTKRLAVVQDPNGSSSESAFDTLDQLYMTILRSAPRQSQLIPIMCAIVHFQFRLAVGEIDKLFGLAQGETRLLLRGVHSVLDVPSYDGGRISLHHASFVDFLSNPDRSGNFCVGILNNQVSLARSLLQYYAGPFQRHHISTLSNLNRFIVSLPSCSAVAELFPLIGSINPDYISHAYWEDNYELESFVFWLQNFPLAATDLNHVIELWEDYAYMLAINKTHWWRANPSVKHIVWPSPELLYILISMGFLRCRLWELPTRLDSTWIDLRTTLCSLRPQLAGDEHIIPVHQPHTAPPWAARDLALHLIHKMVKNHTDTEGGINPAASQHAVRLYSSHSFFSTLEEAYTQSQSGFGGHISLLVRLSPPCPVLYRELWSIPPSEIWSSQSCGDALIHHTSKWLESFPDSTRELIALWQQAVPDPKFLRTNTLNPAPIFIEENWCYRVGRYNDMIARLHLPDILKFPL</sequence>